<evidence type="ECO:0000313" key="1">
    <source>
        <dbReference type="EMBL" id="ACU05862.1"/>
    </source>
</evidence>
<dbReference type="KEGG" id="phe:Phep_3671"/>
<gene>
    <name evidence="1" type="ordered locus">Phep_3671</name>
</gene>
<dbReference type="Proteomes" id="UP000000852">
    <property type="component" value="Chromosome"/>
</dbReference>
<dbReference type="OrthoDB" id="893860at2"/>
<dbReference type="eggNOG" id="COG0589">
    <property type="taxonomic scope" value="Bacteria"/>
</dbReference>
<dbReference type="STRING" id="485917.Phep_3671"/>
<evidence type="ECO:0008006" key="3">
    <source>
        <dbReference type="Google" id="ProtNLM"/>
    </source>
</evidence>
<dbReference type="EMBL" id="CP001681">
    <property type="protein sequence ID" value="ACU05862.1"/>
    <property type="molecule type" value="Genomic_DNA"/>
</dbReference>
<protein>
    <recommendedName>
        <fullName evidence="3">UspA domain-containing protein</fullName>
    </recommendedName>
</protein>
<sequence length="161" mass="18352">MKTILIPTDFNASTLKCIPQVCSNMKGTPVNIVFVHLFRLSDSITDLLMLSRRSREFEYVSADFHKGCHELKRQLPEIKSFSIEFFYGTTLSMFRNFLEANEVDYILHPDFCSCEKLNKTSIDPSALIAKCGLPVLTLLKKCEDSFAQSVQVQEEESLMVV</sequence>
<reference evidence="1 2" key="1">
    <citation type="journal article" date="2009" name="Stand. Genomic Sci.">
        <title>Complete genome sequence of Pedobacter heparinus type strain (HIM 762-3).</title>
        <authorList>
            <person name="Han C."/>
            <person name="Spring S."/>
            <person name="Lapidus A."/>
            <person name="Del Rio T.G."/>
            <person name="Tice H."/>
            <person name="Copeland A."/>
            <person name="Cheng J.F."/>
            <person name="Lucas S."/>
            <person name="Chen F."/>
            <person name="Nolan M."/>
            <person name="Bruce D."/>
            <person name="Goodwin L."/>
            <person name="Pitluck S."/>
            <person name="Ivanova N."/>
            <person name="Mavromatis K."/>
            <person name="Mikhailova N."/>
            <person name="Pati A."/>
            <person name="Chen A."/>
            <person name="Palaniappan K."/>
            <person name="Land M."/>
            <person name="Hauser L."/>
            <person name="Chang Y.J."/>
            <person name="Jeffries C.C."/>
            <person name="Saunders E."/>
            <person name="Chertkov O."/>
            <person name="Brettin T."/>
            <person name="Goker M."/>
            <person name="Rohde M."/>
            <person name="Bristow J."/>
            <person name="Eisen J.A."/>
            <person name="Markowitz V."/>
            <person name="Hugenholtz P."/>
            <person name="Kyrpides N.C."/>
            <person name="Klenk H.P."/>
            <person name="Detter J.C."/>
        </authorList>
    </citation>
    <scope>NUCLEOTIDE SEQUENCE [LARGE SCALE GENOMIC DNA]</scope>
    <source>
        <strain evidence="2">ATCC 13125 / DSM 2366 / CIP 104194 / JCM 7457 / NBRC 12017 / NCIMB 9290 / NRRL B-14731 / HIM 762-3</strain>
    </source>
</reference>
<dbReference type="AlphaFoldDB" id="C6XU69"/>
<evidence type="ECO:0000313" key="2">
    <source>
        <dbReference type="Proteomes" id="UP000000852"/>
    </source>
</evidence>
<organism evidence="1 2">
    <name type="scientific">Pedobacter heparinus (strain ATCC 13125 / DSM 2366 / CIP 104194 / JCM 7457 / NBRC 12017 / NCIMB 9290 / NRRL B-14731 / HIM 762-3)</name>
    <dbReference type="NCBI Taxonomy" id="485917"/>
    <lineage>
        <taxon>Bacteria</taxon>
        <taxon>Pseudomonadati</taxon>
        <taxon>Bacteroidota</taxon>
        <taxon>Sphingobacteriia</taxon>
        <taxon>Sphingobacteriales</taxon>
        <taxon>Sphingobacteriaceae</taxon>
        <taxon>Pedobacter</taxon>
    </lineage>
</organism>
<proteinExistence type="predicted"/>
<accession>C6XU69</accession>
<dbReference type="HOGENOM" id="CLU_133295_0_0_10"/>
<keyword evidence="2" id="KW-1185">Reference proteome</keyword>
<name>C6XU69_PEDHD</name>
<dbReference type="RefSeq" id="WP_015809471.1">
    <property type="nucleotide sequence ID" value="NC_013061.1"/>
</dbReference>